<dbReference type="Proteomes" id="UP000886611">
    <property type="component" value="Unassembled WGS sequence"/>
</dbReference>
<dbReference type="SUPFAM" id="SSF81901">
    <property type="entry name" value="HCP-like"/>
    <property type="match status" value="1"/>
</dbReference>
<dbReference type="InterPro" id="IPR006886">
    <property type="entry name" value="RNA_pol_III_Rpc5"/>
</dbReference>
<dbReference type="PANTHER" id="PTHR12069">
    <property type="entry name" value="DNA-DIRECTED RNA POLYMERASES III 80 KDA POLYPEPTIDE RNA POLYMERASE III SUBUNIT 5"/>
    <property type="match status" value="1"/>
</dbReference>
<dbReference type="CDD" id="cd16967">
    <property type="entry name" value="Alpha_kinase_eEF2K"/>
    <property type="match status" value="1"/>
</dbReference>
<feature type="region of interest" description="Disordered" evidence="4">
    <location>
        <begin position="765"/>
        <end position="796"/>
    </location>
</feature>
<evidence type="ECO:0000313" key="7">
    <source>
        <dbReference type="Proteomes" id="UP000886611"/>
    </source>
</evidence>
<reference evidence="6 7" key="1">
    <citation type="journal article" date="2021" name="Cell">
        <title>Tracing the genetic footprints of vertebrate landing in non-teleost ray-finned fishes.</title>
        <authorList>
            <person name="Bi X."/>
            <person name="Wang K."/>
            <person name="Yang L."/>
            <person name="Pan H."/>
            <person name="Jiang H."/>
            <person name="Wei Q."/>
            <person name="Fang M."/>
            <person name="Yu H."/>
            <person name="Zhu C."/>
            <person name="Cai Y."/>
            <person name="He Y."/>
            <person name="Gan X."/>
            <person name="Zeng H."/>
            <person name="Yu D."/>
            <person name="Zhu Y."/>
            <person name="Jiang H."/>
            <person name="Qiu Q."/>
            <person name="Yang H."/>
            <person name="Zhang Y.E."/>
            <person name="Wang W."/>
            <person name="Zhu M."/>
            <person name="He S."/>
            <person name="Zhang G."/>
        </authorList>
    </citation>
    <scope>NUCLEOTIDE SEQUENCE [LARGE SCALE GENOMIC DNA]</scope>
    <source>
        <strain evidence="6">Bchr_013</strain>
    </source>
</reference>
<feature type="compositionally biased region" description="Basic and acidic residues" evidence="4">
    <location>
        <begin position="765"/>
        <end position="776"/>
    </location>
</feature>
<feature type="domain" description="Alpha-type protein kinase" evidence="5">
    <location>
        <begin position="112"/>
        <end position="317"/>
    </location>
</feature>
<dbReference type="GO" id="GO:0004686">
    <property type="term" value="F:elongation factor-2 kinase activity"/>
    <property type="evidence" value="ECO:0007669"/>
    <property type="project" value="InterPro"/>
</dbReference>
<feature type="region of interest" description="Disordered" evidence="4">
    <location>
        <begin position="328"/>
        <end position="356"/>
    </location>
</feature>
<dbReference type="GO" id="GO:0005524">
    <property type="term" value="F:ATP binding"/>
    <property type="evidence" value="ECO:0007669"/>
    <property type="project" value="InterPro"/>
</dbReference>
<dbReference type="SMART" id="SM00811">
    <property type="entry name" value="Alpha_kinase"/>
    <property type="match status" value="1"/>
</dbReference>
<dbReference type="InterPro" id="IPR047588">
    <property type="entry name" value="eEF2K_a_kinase_dom"/>
</dbReference>
<dbReference type="SUPFAM" id="SSF56112">
    <property type="entry name" value="Protein kinase-like (PK-like)"/>
    <property type="match status" value="1"/>
</dbReference>
<dbReference type="InterPro" id="IPR004166">
    <property type="entry name" value="a-kinase_dom"/>
</dbReference>
<dbReference type="FunFam" id="3.30.200.20:FF:000336">
    <property type="entry name" value="Eukaryotic elongation factor 2 kinase"/>
    <property type="match status" value="1"/>
</dbReference>
<evidence type="ECO:0000256" key="2">
    <source>
        <dbReference type="ARBA" id="ARBA00022679"/>
    </source>
</evidence>
<dbReference type="PANTHER" id="PTHR12069:SF0">
    <property type="entry name" value="DNA-DIRECTED RNA POLYMERASE III SUBUNIT RPC5"/>
    <property type="match status" value="1"/>
</dbReference>
<evidence type="ECO:0000313" key="6">
    <source>
        <dbReference type="EMBL" id="KAG2455294.1"/>
    </source>
</evidence>
<dbReference type="Gene3D" id="1.25.40.10">
    <property type="entry name" value="Tetratricopeptide repeat domain"/>
    <property type="match status" value="1"/>
</dbReference>
<dbReference type="InterPro" id="IPR011009">
    <property type="entry name" value="Kinase-like_dom_sf"/>
</dbReference>
<comment type="caution">
    <text evidence="6">The sequence shown here is derived from an EMBL/GenBank/DDBJ whole genome shotgun (WGS) entry which is preliminary data.</text>
</comment>
<dbReference type="Pfam" id="PF19725">
    <property type="entry name" value="RPC5_C"/>
    <property type="match status" value="1"/>
</dbReference>
<dbReference type="Pfam" id="PF04801">
    <property type="entry name" value="RPC5"/>
    <property type="match status" value="1"/>
</dbReference>
<feature type="non-terminal residue" evidence="6">
    <location>
        <position position="1337"/>
    </location>
</feature>
<evidence type="ECO:0000256" key="3">
    <source>
        <dbReference type="ARBA" id="ARBA00022777"/>
    </source>
</evidence>
<evidence type="ECO:0000256" key="1">
    <source>
        <dbReference type="ARBA" id="ARBA00022527"/>
    </source>
</evidence>
<keyword evidence="2" id="KW-0808">Transferase</keyword>
<accession>A0A8X8BHJ8</accession>
<dbReference type="EMBL" id="JAATIS010009265">
    <property type="protein sequence ID" value="KAG2455294.1"/>
    <property type="molecule type" value="Genomic_DNA"/>
</dbReference>
<dbReference type="Pfam" id="PF02816">
    <property type="entry name" value="Alpha_kinase"/>
    <property type="match status" value="1"/>
</dbReference>
<evidence type="ECO:0000256" key="4">
    <source>
        <dbReference type="SAM" id="MobiDB-lite"/>
    </source>
</evidence>
<sequence>MADDDLIFSIEGVENSRSKRGGSVDDSDDEDGFFICPITDDPVHNKSSSGDICNYLKNLIQNEKYSSSSSPRQSFSFKETWKHAIQKAKSMPDPWAEFHLEEIETEACIRYRYNAVKGEWVEDEVFIKMASQPFGRGAMRECYRTHKWKSASNYVAKRYLETVDREVYFEDVRLQMEAKLWGEEYNRHKPPKQVDIVQMCVLEMKNRPGKPLYHLEHYIEGKYIKYNSNSGFVRDDNIRLTPQAFSHFTFERSGHQLIVVDIQGVGDLYTDPQIHTASGTDFGDGNLADDSMSDCTFESPPCSPAAYPSDSLGKSPLGWFNENDGLHETNNNIVDHRDSESGGDSGYPSERRGDHDDLDHRDRVMFLSYLWAANDERLNFYHSSRSHMHRPSCVAVEVQRLNELELEKKIGKSILGKVHLAMVRYHEAGRFCEKDQEWDQESAIYHLEHAAMCGELEAIVALGLMYFQLPHHILTDITLEDSDENRKKGFDYLLQAAEAGDRACMILVARAFDSGVNLPPGRDQDWTESVHWYDMALNMTDYDEGGEYDGIQDEPRYLLLAREAEMYLEGGFLLDKDPERAGNLFTEAADAAMEAMKGRLANQYYMKAEEAWGAMEECHEQHKKRCEASKNNLQTMAESLLMCLQMGSAQYPVRPSMMTYDDVTHLSAKIKPKQQKVEIEMAMDTMNPNYCRSKGEQIALNVDGTGMEEGNTYSTKLMDKQVFSSIQATTSTSRYAAAIFKKGELHVTPLHGILQLRPSFSYLDKADSKHREREAANEGGDSSQDEAEEDVKQITVRFSRPETEQARQRRIQSYEFLQKKQAEEPWVHLHYYGLKDSRSEHERQYLLCQSTEMVENTDLVKSPSEYLAMLMPSAVEEEVEKPVVPSNVLSMAQLRTLPLGDQVRTVMKNVKILPFANLMGLLSSGTDSTSVLRCIQQVAMLVQGNWVVKSDVLYPKDTCSPHSGVPSEVLCRGRDYVMWRFTQDRWVVRKDVSTVTKLPPEDVKDFLEQISVPRVNRGWEFLLPADTEFVRKHPDVAQRQHMLWLGIQAKLEKVFHLSKEDMMPKKMQDAPRGMAVVSGEQRVNVARAKVQENYNAMEKELLSRRSGVIEGNVKIKEEPLSDGEEAMDVSGMNGSLNGMHTDDSMRDSLNGYYPPGTPRGSAPPMQELRDFVSSIFRKHFVLTLSELKRLFNLHLASLPPGHSLFSSISDRLLQEVVLDSNCKQILVPFPPQSPATADEQKVFAIWETGDPLDQHRQLLLEIFMKNYRVRRNIIQNKLTQEFGDSVTKSDIDRLLKARQLHKPVHRNPLGIDQLDSGTSHSFSITCIKIVVQFKIQQ</sequence>
<keyword evidence="7" id="KW-1185">Reference proteome</keyword>
<keyword evidence="3" id="KW-0418">Kinase</keyword>
<dbReference type="InterPro" id="IPR011990">
    <property type="entry name" value="TPR-like_helical_dom_sf"/>
</dbReference>
<dbReference type="PROSITE" id="PS51158">
    <property type="entry name" value="ALPHA_KINASE"/>
    <property type="match status" value="1"/>
</dbReference>
<dbReference type="Gene3D" id="3.30.200.20">
    <property type="entry name" value="Phosphorylase Kinase, domain 1"/>
    <property type="match status" value="2"/>
</dbReference>
<dbReference type="Gene3D" id="3.20.200.10">
    <property type="entry name" value="MHCK/EF2 kinase"/>
    <property type="match status" value="1"/>
</dbReference>
<gene>
    <name evidence="6" type="primary">Polr3e</name>
    <name evidence="6" type="ORF">GTO96_0007931</name>
</gene>
<proteinExistence type="predicted"/>
<dbReference type="GO" id="GO:0005666">
    <property type="term" value="C:RNA polymerase III complex"/>
    <property type="evidence" value="ECO:0007669"/>
    <property type="project" value="TreeGrafter"/>
</dbReference>
<dbReference type="InterPro" id="IPR045576">
    <property type="entry name" value="RPC5_C"/>
</dbReference>
<dbReference type="GO" id="GO:0042797">
    <property type="term" value="P:tRNA transcription by RNA polymerase III"/>
    <property type="evidence" value="ECO:0007669"/>
    <property type="project" value="TreeGrafter"/>
</dbReference>
<protein>
    <submittedName>
        <fullName evidence="6">RPC5 polymerase</fullName>
    </submittedName>
</protein>
<dbReference type="FunFam" id="3.30.200.20:FF:000230">
    <property type="entry name" value="Eukaryotic elongation factor 2 kinase"/>
    <property type="match status" value="1"/>
</dbReference>
<keyword evidence="1" id="KW-0723">Serine/threonine-protein kinase</keyword>
<name>A0A8X8BHJ8_POLSE</name>
<evidence type="ECO:0000259" key="5">
    <source>
        <dbReference type="PROSITE" id="PS51158"/>
    </source>
</evidence>
<feature type="non-terminal residue" evidence="6">
    <location>
        <position position="1"/>
    </location>
</feature>
<organism evidence="6 7">
    <name type="scientific">Polypterus senegalus</name>
    <name type="common">Senegal bichir</name>
    <dbReference type="NCBI Taxonomy" id="55291"/>
    <lineage>
        <taxon>Eukaryota</taxon>
        <taxon>Metazoa</taxon>
        <taxon>Chordata</taxon>
        <taxon>Craniata</taxon>
        <taxon>Vertebrata</taxon>
        <taxon>Euteleostomi</taxon>
        <taxon>Actinopterygii</taxon>
        <taxon>Polypteriformes</taxon>
        <taxon>Polypteridae</taxon>
        <taxon>Polypterus</taxon>
    </lineage>
</organism>